<protein>
    <recommendedName>
        <fullName evidence="5">Probable membrane transporter protein</fullName>
    </recommendedName>
</protein>
<evidence type="ECO:0000256" key="1">
    <source>
        <dbReference type="ARBA" id="ARBA00004141"/>
    </source>
</evidence>
<feature type="transmembrane region" description="Helical" evidence="5">
    <location>
        <begin position="189"/>
        <end position="217"/>
    </location>
</feature>
<proteinExistence type="inferred from homology"/>
<evidence type="ECO:0000256" key="2">
    <source>
        <dbReference type="ARBA" id="ARBA00022692"/>
    </source>
</evidence>
<feature type="transmembrane region" description="Helical" evidence="5">
    <location>
        <begin position="103"/>
        <end position="123"/>
    </location>
</feature>
<accession>A0ABQ0AJ78</accession>
<keyword evidence="5" id="KW-1003">Cell membrane</keyword>
<evidence type="ECO:0000256" key="3">
    <source>
        <dbReference type="ARBA" id="ARBA00022989"/>
    </source>
</evidence>
<feature type="transmembrane region" description="Helical" evidence="5">
    <location>
        <begin position="259"/>
        <end position="278"/>
    </location>
</feature>
<dbReference type="Proteomes" id="UP001441944">
    <property type="component" value="Unassembled WGS sequence"/>
</dbReference>
<comment type="similarity">
    <text evidence="5">Belongs to the 4-toluene sulfonate uptake permease (TSUP) (TC 2.A.102) family.</text>
</comment>
<keyword evidence="3 5" id="KW-1133">Transmembrane helix</keyword>
<evidence type="ECO:0000256" key="5">
    <source>
        <dbReference type="RuleBase" id="RU363041"/>
    </source>
</evidence>
<dbReference type="PANTHER" id="PTHR43701:SF12">
    <property type="entry name" value="MEMBRANE TRANSPORTER PROTEIN YTNM-RELATED"/>
    <property type="match status" value="1"/>
</dbReference>
<evidence type="ECO:0000256" key="4">
    <source>
        <dbReference type="ARBA" id="ARBA00023136"/>
    </source>
</evidence>
<feature type="transmembrane region" description="Helical" evidence="5">
    <location>
        <begin position="129"/>
        <end position="150"/>
    </location>
</feature>
<dbReference type="PANTHER" id="PTHR43701">
    <property type="entry name" value="MEMBRANE TRANSPORTER PROTEIN MJ0441-RELATED"/>
    <property type="match status" value="1"/>
</dbReference>
<name>A0ABQ0AJ78_9RHOB</name>
<sequence>MLHSGILVAFLAPLRSNLFMQVYLPIAEVSVDAFLLLGLGGLVGIMSGMFGVGGGFLMTPLLFFIGIPPVVAVATGATQLVASSFSGVLAHFRRRTVDIKMGLVLQAGGLIGAGLGVIVFNYLKSLGQVDLLVTLFYVVFLGIVGTLMFIESLNAIFKSRRAGGAPAPRRQRGWVHALPFKMRFRTSGLYISVIPPLMVGVVVGILAAIMGVGGGFIMVPAMIYILGMPTKVVVGTSLFQIILVTAFTTMLHATTNYTVDIVLAVLLLVGGVIGAQIGTRVGVFLKAEQLRILLALMVMLVCTKLGLDLLLMPNELYSLGAAGGH</sequence>
<dbReference type="InterPro" id="IPR051598">
    <property type="entry name" value="TSUP/Inactive_protease-like"/>
</dbReference>
<evidence type="ECO:0000313" key="7">
    <source>
        <dbReference type="Proteomes" id="UP001441944"/>
    </source>
</evidence>
<dbReference type="Pfam" id="PF01925">
    <property type="entry name" value="TauE"/>
    <property type="match status" value="1"/>
</dbReference>
<keyword evidence="2 5" id="KW-0812">Transmembrane</keyword>
<feature type="transmembrane region" description="Helical" evidence="5">
    <location>
        <begin position="290"/>
        <end position="311"/>
    </location>
</feature>
<feature type="transmembrane region" description="Helical" evidence="5">
    <location>
        <begin position="33"/>
        <end position="56"/>
    </location>
</feature>
<dbReference type="InterPro" id="IPR002781">
    <property type="entry name" value="TM_pro_TauE-like"/>
</dbReference>
<evidence type="ECO:0000313" key="6">
    <source>
        <dbReference type="EMBL" id="GAA6195888.1"/>
    </source>
</evidence>
<reference evidence="6 7" key="1">
    <citation type="submission" date="2024-04" db="EMBL/GenBank/DDBJ databases">
        <title>Draft genome sequence of Pseudophaeobacter arcticus NBRC 116598.</title>
        <authorList>
            <person name="Miyakawa T."/>
            <person name="Kusuya Y."/>
            <person name="Miura T."/>
        </authorList>
    </citation>
    <scope>NUCLEOTIDE SEQUENCE [LARGE SCALE GENOMIC DNA]</scope>
    <source>
        <strain evidence="6 7">SU-CL00105</strain>
    </source>
</reference>
<keyword evidence="4 5" id="KW-0472">Membrane</keyword>
<comment type="subcellular location">
    <subcellularLocation>
        <location evidence="5">Cell membrane</location>
        <topology evidence="5">Multi-pass membrane protein</topology>
    </subcellularLocation>
    <subcellularLocation>
        <location evidence="1">Membrane</location>
        <topology evidence="1">Multi-pass membrane protein</topology>
    </subcellularLocation>
</comment>
<organism evidence="6 7">
    <name type="scientific">Pseudophaeobacter arcticus</name>
    <dbReference type="NCBI Taxonomy" id="385492"/>
    <lineage>
        <taxon>Bacteria</taxon>
        <taxon>Pseudomonadati</taxon>
        <taxon>Pseudomonadota</taxon>
        <taxon>Alphaproteobacteria</taxon>
        <taxon>Rhodobacterales</taxon>
        <taxon>Paracoccaceae</taxon>
        <taxon>Pseudophaeobacter</taxon>
    </lineage>
</organism>
<feature type="transmembrane region" description="Helical" evidence="5">
    <location>
        <begin position="62"/>
        <end position="82"/>
    </location>
</feature>
<gene>
    <name evidence="6" type="ORF">NBRC116598_13320</name>
</gene>
<feature type="transmembrane region" description="Helical" evidence="5">
    <location>
        <begin position="223"/>
        <end position="247"/>
    </location>
</feature>
<keyword evidence="7" id="KW-1185">Reference proteome</keyword>
<dbReference type="EMBL" id="BAABWU010000003">
    <property type="protein sequence ID" value="GAA6195888.1"/>
    <property type="molecule type" value="Genomic_DNA"/>
</dbReference>
<comment type="caution">
    <text evidence="6">The sequence shown here is derived from an EMBL/GenBank/DDBJ whole genome shotgun (WGS) entry which is preliminary data.</text>
</comment>